<accession>W7UM11</accession>
<keyword evidence="3" id="KW-1185">Reference proteome</keyword>
<comment type="caution">
    <text evidence="2">The sequence shown here is derived from an EMBL/GenBank/DDBJ whole genome shotgun (WGS) entry which is preliminary data.</text>
</comment>
<evidence type="ECO:0000313" key="2">
    <source>
        <dbReference type="EMBL" id="EWM54818.1"/>
    </source>
</evidence>
<name>W7UM11_RUMFL</name>
<sequence>MINFDNAATTFPKPLSVRRAVSEAIQNFGGNAGRGGHELAMRTSEALYSARETAAAFFGAEPENTVFTLNCTHALNMAIQGVMAEGGHLIISSMEHNSSARPAVSLVMKKQITLSVAEVFPDTQRTVESFRQLIRSDTRAVVCTLASNVTGQLLPFREIGKLCRERGICFIADGAQACGVYDIKLSQGINILCTAGHKGLYGITGTGLLVTDGSFPIVPVIQGGTGSSSLSLFQPEMLPDSLESGTPNIIGAAALKAGIRFIGQYGMNRLRAHEERLCSRFISELEDMGGVTVYRDVAADYAPIVSFNIDGLSSEQAAAVLAEKGFCLRAGYHCAALAHASLGTAQGTVRFAPSVFSTEEEVGKLVYNVKTLKYLPNS</sequence>
<dbReference type="Gene3D" id="3.90.1150.10">
    <property type="entry name" value="Aspartate Aminotransferase, domain 1"/>
    <property type="match status" value="1"/>
</dbReference>
<dbReference type="InterPro" id="IPR015421">
    <property type="entry name" value="PyrdxlP-dep_Trfase_major"/>
</dbReference>
<evidence type="ECO:0000313" key="3">
    <source>
        <dbReference type="Proteomes" id="UP000019365"/>
    </source>
</evidence>
<dbReference type="Gene3D" id="3.40.640.10">
    <property type="entry name" value="Type I PLP-dependent aspartate aminotransferase-like (Major domain)"/>
    <property type="match status" value="1"/>
</dbReference>
<proteinExistence type="predicted"/>
<dbReference type="OrthoDB" id="9804366at2"/>
<evidence type="ECO:0000259" key="1">
    <source>
        <dbReference type="Pfam" id="PF00266"/>
    </source>
</evidence>
<reference evidence="2 3" key="1">
    <citation type="journal article" date="2014" name="PLoS ONE">
        <title>Rumen cellulosomics: divergent fiber-degrading strategies revealed by comparative genome-wide analysis of six ruminococcal strains.</title>
        <authorList>
            <person name="Dassa B."/>
            <person name="Borovok I."/>
            <person name="Ruimy-Israeli V."/>
            <person name="Lamed R."/>
            <person name="Flint H.J."/>
            <person name="Duncan S.H."/>
            <person name="Henrissat B."/>
            <person name="Coutinho P."/>
            <person name="Morrison M."/>
            <person name="Mosoni P."/>
            <person name="Yeoman C.J."/>
            <person name="White B.A."/>
            <person name="Bayer E.A."/>
        </authorList>
    </citation>
    <scope>NUCLEOTIDE SEQUENCE [LARGE SCALE GENOMIC DNA]</scope>
    <source>
        <strain evidence="2 3">007c</strain>
    </source>
</reference>
<gene>
    <name evidence="2" type="ORF">RF007C_10800</name>
</gene>
<dbReference type="InterPro" id="IPR000192">
    <property type="entry name" value="Aminotrans_V_dom"/>
</dbReference>
<dbReference type="Pfam" id="PF00266">
    <property type="entry name" value="Aminotran_5"/>
    <property type="match status" value="1"/>
</dbReference>
<dbReference type="PANTHER" id="PTHR43586">
    <property type="entry name" value="CYSTEINE DESULFURASE"/>
    <property type="match status" value="1"/>
</dbReference>
<dbReference type="InterPro" id="IPR015424">
    <property type="entry name" value="PyrdxlP-dep_Trfase"/>
</dbReference>
<protein>
    <submittedName>
        <fullName evidence="2">Cysteine desulfurase</fullName>
    </submittedName>
</protein>
<dbReference type="RefSeq" id="WP_037296804.1">
    <property type="nucleotide sequence ID" value="NZ_ATAX01000008.1"/>
</dbReference>
<dbReference type="AlphaFoldDB" id="W7UM11"/>
<feature type="domain" description="Aminotransferase class V" evidence="1">
    <location>
        <begin position="2"/>
        <end position="365"/>
    </location>
</feature>
<dbReference type="eggNOG" id="COG0520">
    <property type="taxonomic scope" value="Bacteria"/>
</dbReference>
<dbReference type="GO" id="GO:0003824">
    <property type="term" value="F:catalytic activity"/>
    <property type="evidence" value="ECO:0007669"/>
    <property type="project" value="UniProtKB-ARBA"/>
</dbReference>
<organism evidence="2 3">
    <name type="scientific">Ruminococcus flavefaciens 007c</name>
    <dbReference type="NCBI Taxonomy" id="1341157"/>
    <lineage>
        <taxon>Bacteria</taxon>
        <taxon>Bacillati</taxon>
        <taxon>Bacillota</taxon>
        <taxon>Clostridia</taxon>
        <taxon>Eubacteriales</taxon>
        <taxon>Oscillospiraceae</taxon>
        <taxon>Ruminococcus</taxon>
    </lineage>
</organism>
<dbReference type="Proteomes" id="UP000019365">
    <property type="component" value="Unassembled WGS sequence"/>
</dbReference>
<dbReference type="EMBL" id="ATAX01000008">
    <property type="protein sequence ID" value="EWM54818.1"/>
    <property type="molecule type" value="Genomic_DNA"/>
</dbReference>
<dbReference type="PATRIC" id="fig|1341157.4.peg.435"/>
<dbReference type="SUPFAM" id="SSF53383">
    <property type="entry name" value="PLP-dependent transferases"/>
    <property type="match status" value="1"/>
</dbReference>
<dbReference type="InterPro" id="IPR015422">
    <property type="entry name" value="PyrdxlP-dep_Trfase_small"/>
</dbReference>
<dbReference type="PANTHER" id="PTHR43586:SF4">
    <property type="entry name" value="ISOPENICILLIN N EPIMERASE"/>
    <property type="match status" value="1"/>
</dbReference>